<dbReference type="InterPro" id="IPR006016">
    <property type="entry name" value="UspA"/>
</dbReference>
<evidence type="ECO:0000313" key="2">
    <source>
        <dbReference type="EMBL" id="SVB40424.1"/>
    </source>
</evidence>
<feature type="domain" description="UspA" evidence="1">
    <location>
        <begin position="1"/>
        <end position="22"/>
    </location>
</feature>
<name>A0A382DR34_9ZZZZ</name>
<proteinExistence type="predicted"/>
<protein>
    <recommendedName>
        <fullName evidence="1">UspA domain-containing protein</fullName>
    </recommendedName>
</protein>
<dbReference type="InterPro" id="IPR014729">
    <property type="entry name" value="Rossmann-like_a/b/a_fold"/>
</dbReference>
<evidence type="ECO:0000259" key="1">
    <source>
        <dbReference type="Pfam" id="PF00582"/>
    </source>
</evidence>
<dbReference type="Pfam" id="PF00582">
    <property type="entry name" value="Usp"/>
    <property type="match status" value="1"/>
</dbReference>
<dbReference type="SUPFAM" id="SSF52402">
    <property type="entry name" value="Adenine nucleotide alpha hydrolases-like"/>
    <property type="match status" value="1"/>
</dbReference>
<sequence>MLLGSTTEEVLRHADCPIMAVRTAV</sequence>
<dbReference type="AlphaFoldDB" id="A0A382DR34"/>
<dbReference type="Gene3D" id="3.40.50.620">
    <property type="entry name" value="HUPs"/>
    <property type="match status" value="1"/>
</dbReference>
<gene>
    <name evidence="2" type="ORF">METZ01_LOCUS193278</name>
</gene>
<reference evidence="2" key="1">
    <citation type="submission" date="2018-05" db="EMBL/GenBank/DDBJ databases">
        <authorList>
            <person name="Lanie J.A."/>
            <person name="Ng W.-L."/>
            <person name="Kazmierczak K.M."/>
            <person name="Andrzejewski T.M."/>
            <person name="Davidsen T.M."/>
            <person name="Wayne K.J."/>
            <person name="Tettelin H."/>
            <person name="Glass J.I."/>
            <person name="Rusch D."/>
            <person name="Podicherti R."/>
            <person name="Tsui H.-C.T."/>
            <person name="Winkler M.E."/>
        </authorList>
    </citation>
    <scope>NUCLEOTIDE SEQUENCE</scope>
</reference>
<organism evidence="2">
    <name type="scientific">marine metagenome</name>
    <dbReference type="NCBI Taxonomy" id="408172"/>
    <lineage>
        <taxon>unclassified sequences</taxon>
        <taxon>metagenomes</taxon>
        <taxon>ecological metagenomes</taxon>
    </lineage>
</organism>
<dbReference type="EMBL" id="UINC01040486">
    <property type="protein sequence ID" value="SVB40424.1"/>
    <property type="molecule type" value="Genomic_DNA"/>
</dbReference>
<accession>A0A382DR34</accession>